<feature type="compositionally biased region" description="Pro residues" evidence="1">
    <location>
        <begin position="71"/>
        <end position="82"/>
    </location>
</feature>
<feature type="region of interest" description="Disordered" evidence="1">
    <location>
        <begin position="235"/>
        <end position="331"/>
    </location>
</feature>
<proteinExistence type="predicted"/>
<evidence type="ECO:0008006" key="4">
    <source>
        <dbReference type="Google" id="ProtNLM"/>
    </source>
</evidence>
<name>A0A9Q1GJK4_9CARY</name>
<feature type="compositionally biased region" description="Basic and acidic residues" evidence="1">
    <location>
        <begin position="29"/>
        <end position="41"/>
    </location>
</feature>
<dbReference type="Proteomes" id="UP001153076">
    <property type="component" value="Unassembled WGS sequence"/>
</dbReference>
<accession>A0A9Q1GJK4</accession>
<reference evidence="2" key="1">
    <citation type="submission" date="2022-04" db="EMBL/GenBank/DDBJ databases">
        <title>Carnegiea gigantea Genome sequencing and assembly v2.</title>
        <authorList>
            <person name="Copetti D."/>
            <person name="Sanderson M.J."/>
            <person name="Burquez A."/>
            <person name="Wojciechowski M.F."/>
        </authorList>
    </citation>
    <scope>NUCLEOTIDE SEQUENCE</scope>
    <source>
        <strain evidence="2">SGP5-SGP5p</strain>
        <tissue evidence="2">Aerial part</tissue>
    </source>
</reference>
<gene>
    <name evidence="2" type="ORF">Cgig2_013886</name>
</gene>
<sequence length="331" mass="36572">MADTITRQVSERETSLQPEGMSSLRPMKSSREVAQSDRSDRLPTGWQGGLAAMEPVGRSREGQLQGHPMLHRPPPMTAPPRPQNARKYCEFHEQSGHTTTECRELKKALNELADRGQINQFLKRAHDSFDKSRHLLCPRRRMIVATIAGGYVEEIAQSAWKVQLRSAQQEVNPTGMIHLPVRFGDKSKFKSLKVDFLDRGPPQRPAHACPQSAGRPQNTSRLQIRLQGFARPCRGIRGRRSSLAGSPAPWLGPHQPRPSPADAAALSSRSRGPLGPPAAYHSVSDIERRAPLAVGTLRRPSPPGQRPQPWSSPLRTPLVGLKPEGPPSPRI</sequence>
<comment type="caution">
    <text evidence="2">The sequence shown here is derived from an EMBL/GenBank/DDBJ whole genome shotgun (WGS) entry which is preliminary data.</text>
</comment>
<evidence type="ECO:0000313" key="2">
    <source>
        <dbReference type="EMBL" id="KAJ8420399.1"/>
    </source>
</evidence>
<organism evidence="2 3">
    <name type="scientific">Carnegiea gigantea</name>
    <dbReference type="NCBI Taxonomy" id="171969"/>
    <lineage>
        <taxon>Eukaryota</taxon>
        <taxon>Viridiplantae</taxon>
        <taxon>Streptophyta</taxon>
        <taxon>Embryophyta</taxon>
        <taxon>Tracheophyta</taxon>
        <taxon>Spermatophyta</taxon>
        <taxon>Magnoliopsida</taxon>
        <taxon>eudicotyledons</taxon>
        <taxon>Gunneridae</taxon>
        <taxon>Pentapetalae</taxon>
        <taxon>Caryophyllales</taxon>
        <taxon>Cactineae</taxon>
        <taxon>Cactaceae</taxon>
        <taxon>Cactoideae</taxon>
        <taxon>Echinocereeae</taxon>
        <taxon>Carnegiea</taxon>
    </lineage>
</organism>
<keyword evidence="3" id="KW-1185">Reference proteome</keyword>
<evidence type="ECO:0000313" key="3">
    <source>
        <dbReference type="Proteomes" id="UP001153076"/>
    </source>
</evidence>
<feature type="region of interest" description="Disordered" evidence="1">
    <location>
        <begin position="1"/>
        <end position="84"/>
    </location>
</feature>
<dbReference type="EMBL" id="JAKOGI010003467">
    <property type="protein sequence ID" value="KAJ8420399.1"/>
    <property type="molecule type" value="Genomic_DNA"/>
</dbReference>
<evidence type="ECO:0000256" key="1">
    <source>
        <dbReference type="SAM" id="MobiDB-lite"/>
    </source>
</evidence>
<protein>
    <recommendedName>
        <fullName evidence="4">Reverse transcriptase domain-containing protein</fullName>
    </recommendedName>
</protein>
<dbReference type="AlphaFoldDB" id="A0A9Q1GJK4"/>
<feature type="region of interest" description="Disordered" evidence="1">
    <location>
        <begin position="197"/>
        <end position="219"/>
    </location>
</feature>